<gene>
    <name evidence="1" type="ORF">MSG28_000404</name>
</gene>
<protein>
    <submittedName>
        <fullName evidence="1">Uncharacterized protein</fullName>
    </submittedName>
</protein>
<reference evidence="1 2" key="1">
    <citation type="journal article" date="2022" name="Genome Biol. Evol.">
        <title>The Spruce Budworm Genome: Reconstructing the Evolutionary History of Antifreeze Proteins.</title>
        <authorList>
            <person name="Beliveau C."/>
            <person name="Gagne P."/>
            <person name="Picq S."/>
            <person name="Vernygora O."/>
            <person name="Keeling C.I."/>
            <person name="Pinkney K."/>
            <person name="Doucet D."/>
            <person name="Wen F."/>
            <person name="Johnston J.S."/>
            <person name="Maaroufi H."/>
            <person name="Boyle B."/>
            <person name="Laroche J."/>
            <person name="Dewar K."/>
            <person name="Juretic N."/>
            <person name="Blackburn G."/>
            <person name="Nisole A."/>
            <person name="Brunet B."/>
            <person name="Brandao M."/>
            <person name="Lumley L."/>
            <person name="Duan J."/>
            <person name="Quan G."/>
            <person name="Lucarotti C.J."/>
            <person name="Roe A.D."/>
            <person name="Sperling F.A.H."/>
            <person name="Levesque R.C."/>
            <person name="Cusson M."/>
        </authorList>
    </citation>
    <scope>NUCLEOTIDE SEQUENCE [LARGE SCALE GENOMIC DNA]</scope>
    <source>
        <strain evidence="1">Glfc:IPQL:Cfum</strain>
    </source>
</reference>
<proteinExistence type="predicted"/>
<accession>A0ACC0K174</accession>
<organism evidence="1 2">
    <name type="scientific">Choristoneura fumiferana</name>
    <name type="common">Spruce budworm moth</name>
    <name type="synonym">Archips fumiferana</name>
    <dbReference type="NCBI Taxonomy" id="7141"/>
    <lineage>
        <taxon>Eukaryota</taxon>
        <taxon>Metazoa</taxon>
        <taxon>Ecdysozoa</taxon>
        <taxon>Arthropoda</taxon>
        <taxon>Hexapoda</taxon>
        <taxon>Insecta</taxon>
        <taxon>Pterygota</taxon>
        <taxon>Neoptera</taxon>
        <taxon>Endopterygota</taxon>
        <taxon>Lepidoptera</taxon>
        <taxon>Glossata</taxon>
        <taxon>Ditrysia</taxon>
        <taxon>Tortricoidea</taxon>
        <taxon>Tortricidae</taxon>
        <taxon>Tortricinae</taxon>
        <taxon>Choristoneura</taxon>
    </lineage>
</organism>
<comment type="caution">
    <text evidence="1">The sequence shown here is derived from an EMBL/GenBank/DDBJ whole genome shotgun (WGS) entry which is preliminary data.</text>
</comment>
<evidence type="ECO:0000313" key="2">
    <source>
        <dbReference type="Proteomes" id="UP001064048"/>
    </source>
</evidence>
<name>A0ACC0K174_CHOFU</name>
<keyword evidence="2" id="KW-1185">Reference proteome</keyword>
<evidence type="ECO:0000313" key="1">
    <source>
        <dbReference type="EMBL" id="KAI8429935.1"/>
    </source>
</evidence>
<dbReference type="EMBL" id="CM046131">
    <property type="protein sequence ID" value="KAI8429935.1"/>
    <property type="molecule type" value="Genomic_DNA"/>
</dbReference>
<dbReference type="Proteomes" id="UP001064048">
    <property type="component" value="Chromosome Z"/>
</dbReference>
<sequence length="190" mass="21081">MVRITAPASDALAPLSSLDLPQIDSLTTDDENLGYAGLAGSRYAPGSPWLYVLADMPRDSQVRRSAGKRARSGFSVIPAVEVLQRNAYSNYLQHVAHSNRDFLNCIGKRDVLSCLANVRGGALKEWRGRSKRRMPSLSIDLPMAVLRQKLSLEQSRHDHAVQAAANRNFLNDIGKRGLQWDSSLDSQKFY</sequence>